<dbReference type="InterPro" id="IPR006143">
    <property type="entry name" value="RND_pump_MFP"/>
</dbReference>
<dbReference type="Gene3D" id="2.40.50.100">
    <property type="match status" value="1"/>
</dbReference>
<sequence length="382" mass="41637">MSMQKSARSVQTLLISLVALALSYAGSAIANSQQPPMPVVVVSAEAVNVPVTFEFPGRIKALQQVDVFVRVSGILEQRFYTEGQAVTKGQKLYKIDERRYRALVQQAKAQVVTAKAQIAQAEREYRRLSGLYKKQGVSQQEVDKAQSNLELARASLLAAQANLENAQIDLDYTSVRAPISGIISAKQQDIGSLVGSNDNNRTLNSVTQMDKVYVDFSIADSDVSFFRNNDNTKLIAEVLNAQKKALVSGYVDFIDSKIDAANGKVAARAVFDNPQGTLMPGEFVRIRVVAGDYQQVYKIPQKAVLQMGAQAFVYIVDDGVAEMVPVGLAGAYENQWLVNKGLKAGQQVIINNLIRLRPKSPVKVMNMPPANATQNSAAKSKP</sequence>
<evidence type="ECO:0000313" key="9">
    <source>
        <dbReference type="EMBL" id="QCU90554.1"/>
    </source>
</evidence>
<proteinExistence type="inferred from homology"/>
<dbReference type="NCBIfam" id="TIGR01730">
    <property type="entry name" value="RND_mfp"/>
    <property type="match status" value="1"/>
</dbReference>
<comment type="similarity">
    <text evidence="2">Belongs to the membrane fusion protein (MFP) (TC 8.A.1) family.</text>
</comment>
<dbReference type="AlphaFoldDB" id="A0A4P9K663"/>
<feature type="chain" id="PRO_5020679186" evidence="4">
    <location>
        <begin position="31"/>
        <end position="382"/>
    </location>
</feature>
<dbReference type="Pfam" id="PF25989">
    <property type="entry name" value="YknX_C"/>
    <property type="match status" value="1"/>
</dbReference>
<gene>
    <name evidence="9" type="ORF">FE785_07865</name>
</gene>
<feature type="domain" description="Multidrug resistance protein MdtA-like alpha-helical hairpin" evidence="5">
    <location>
        <begin position="105"/>
        <end position="173"/>
    </location>
</feature>
<dbReference type="GO" id="GO:0030313">
    <property type="term" value="C:cell envelope"/>
    <property type="evidence" value="ECO:0007669"/>
    <property type="project" value="UniProtKB-SubCell"/>
</dbReference>
<evidence type="ECO:0000256" key="2">
    <source>
        <dbReference type="ARBA" id="ARBA00009477"/>
    </source>
</evidence>
<comment type="subcellular location">
    <subcellularLocation>
        <location evidence="1">Cell inner membrane</location>
        <topology evidence="1">Lipid-anchor</topology>
    </subcellularLocation>
</comment>
<keyword evidence="10" id="KW-1185">Reference proteome</keyword>
<dbReference type="Pfam" id="PF25917">
    <property type="entry name" value="BSH_RND"/>
    <property type="match status" value="1"/>
</dbReference>
<dbReference type="GO" id="GO:0046677">
    <property type="term" value="P:response to antibiotic"/>
    <property type="evidence" value="ECO:0007669"/>
    <property type="project" value="TreeGrafter"/>
</dbReference>
<dbReference type="SUPFAM" id="SSF111369">
    <property type="entry name" value="HlyD-like secretion proteins"/>
    <property type="match status" value="1"/>
</dbReference>
<dbReference type="InterPro" id="IPR058624">
    <property type="entry name" value="MdtA-like_HH"/>
</dbReference>
<dbReference type="OrthoDB" id="9816569at2"/>
<dbReference type="Proteomes" id="UP000304864">
    <property type="component" value="Chromosome"/>
</dbReference>
<evidence type="ECO:0000256" key="1">
    <source>
        <dbReference type="ARBA" id="ARBA00004519"/>
    </source>
</evidence>
<evidence type="ECO:0000256" key="3">
    <source>
        <dbReference type="SAM" id="Coils"/>
    </source>
</evidence>
<dbReference type="GO" id="GO:0015562">
    <property type="term" value="F:efflux transmembrane transporter activity"/>
    <property type="evidence" value="ECO:0007669"/>
    <property type="project" value="InterPro"/>
</dbReference>
<evidence type="ECO:0000259" key="5">
    <source>
        <dbReference type="Pfam" id="PF25876"/>
    </source>
</evidence>
<evidence type="ECO:0000259" key="6">
    <source>
        <dbReference type="Pfam" id="PF25917"/>
    </source>
</evidence>
<evidence type="ECO:0000256" key="4">
    <source>
        <dbReference type="SAM" id="SignalP"/>
    </source>
</evidence>
<feature type="domain" description="YknX-like C-terminal permuted SH3-like" evidence="8">
    <location>
        <begin position="297"/>
        <end position="352"/>
    </location>
</feature>
<keyword evidence="4" id="KW-0732">Signal</keyword>
<dbReference type="InterPro" id="IPR058637">
    <property type="entry name" value="YknX-like_C"/>
</dbReference>
<dbReference type="GO" id="GO:0005886">
    <property type="term" value="C:plasma membrane"/>
    <property type="evidence" value="ECO:0007669"/>
    <property type="project" value="TreeGrafter"/>
</dbReference>
<feature type="domain" description="Multidrug resistance protein MdtA-like beta-barrel" evidence="7">
    <location>
        <begin position="212"/>
        <end position="290"/>
    </location>
</feature>
<organism evidence="9 10">
    <name type="scientific">Thiomicrorhabdus sediminis</name>
    <dbReference type="NCBI Taxonomy" id="2580412"/>
    <lineage>
        <taxon>Bacteria</taxon>
        <taxon>Pseudomonadati</taxon>
        <taxon>Pseudomonadota</taxon>
        <taxon>Gammaproteobacteria</taxon>
        <taxon>Thiotrichales</taxon>
        <taxon>Piscirickettsiaceae</taxon>
        <taxon>Thiomicrorhabdus</taxon>
    </lineage>
</organism>
<feature type="coiled-coil region" evidence="3">
    <location>
        <begin position="104"/>
        <end position="169"/>
    </location>
</feature>
<evidence type="ECO:0000259" key="8">
    <source>
        <dbReference type="Pfam" id="PF25989"/>
    </source>
</evidence>
<dbReference type="InterPro" id="IPR058626">
    <property type="entry name" value="MdtA-like_b-barrel"/>
</dbReference>
<dbReference type="Gene3D" id="1.10.287.470">
    <property type="entry name" value="Helix hairpin bin"/>
    <property type="match status" value="1"/>
</dbReference>
<dbReference type="Gene3D" id="2.40.420.20">
    <property type="match status" value="1"/>
</dbReference>
<protein>
    <submittedName>
        <fullName evidence="9">Efflux RND transporter periplasmic adaptor subunit</fullName>
    </submittedName>
</protein>
<feature type="signal peptide" evidence="4">
    <location>
        <begin position="1"/>
        <end position="30"/>
    </location>
</feature>
<feature type="domain" description="Multidrug resistance protein MdtA-like barrel-sandwich hybrid" evidence="6">
    <location>
        <begin position="64"/>
        <end position="201"/>
    </location>
</feature>
<accession>A0A4P9K663</accession>
<evidence type="ECO:0000313" key="10">
    <source>
        <dbReference type="Proteomes" id="UP000304864"/>
    </source>
</evidence>
<keyword evidence="3" id="KW-0175">Coiled coil</keyword>
<dbReference type="Pfam" id="PF25876">
    <property type="entry name" value="HH_MFP_RND"/>
    <property type="match status" value="1"/>
</dbReference>
<name>A0A4P9K663_9GAMM</name>
<dbReference type="EMBL" id="CP040602">
    <property type="protein sequence ID" value="QCU90554.1"/>
    <property type="molecule type" value="Genomic_DNA"/>
</dbReference>
<dbReference type="Gene3D" id="2.40.30.170">
    <property type="match status" value="1"/>
</dbReference>
<reference evidence="9 10" key="1">
    <citation type="submission" date="2019-05" db="EMBL/GenBank/DDBJ databases">
        <title>Thiomicrorhabdus sediminis sp. nov, a novel sulfur-oxidizing bacterium isolated from coastal sediment.</title>
        <authorList>
            <person name="Liu X."/>
        </authorList>
    </citation>
    <scope>NUCLEOTIDE SEQUENCE [LARGE SCALE GENOMIC DNA]</scope>
    <source>
        <strain evidence="9 10">G1</strain>
    </source>
</reference>
<dbReference type="Pfam" id="PF25944">
    <property type="entry name" value="Beta-barrel_RND"/>
    <property type="match status" value="1"/>
</dbReference>
<dbReference type="KEGG" id="thig:FE785_07865"/>
<dbReference type="RefSeq" id="WP_138565228.1">
    <property type="nucleotide sequence ID" value="NZ_CP040602.1"/>
</dbReference>
<dbReference type="InterPro" id="IPR058625">
    <property type="entry name" value="MdtA-like_BSH"/>
</dbReference>
<dbReference type="PANTHER" id="PTHR30158">
    <property type="entry name" value="ACRA/E-RELATED COMPONENT OF DRUG EFFLUX TRANSPORTER"/>
    <property type="match status" value="1"/>
</dbReference>
<evidence type="ECO:0000259" key="7">
    <source>
        <dbReference type="Pfam" id="PF25944"/>
    </source>
</evidence>